<dbReference type="AlphaFoldDB" id="A0A6A6MPM9"/>
<evidence type="ECO:0000256" key="1">
    <source>
        <dbReference type="ARBA" id="ARBA00022737"/>
    </source>
</evidence>
<protein>
    <recommendedName>
        <fullName evidence="5">RNase H type-1 domain-containing protein</fullName>
    </recommendedName>
</protein>
<dbReference type="NCBIfam" id="TIGR00756">
    <property type="entry name" value="PPR"/>
    <property type="match status" value="1"/>
</dbReference>
<dbReference type="Pfam" id="PF13041">
    <property type="entry name" value="PPR_2"/>
    <property type="match status" value="1"/>
</dbReference>
<evidence type="ECO:0000256" key="2">
    <source>
        <dbReference type="PROSITE-ProRule" id="PRU00708"/>
    </source>
</evidence>
<keyword evidence="1" id="KW-0677">Repeat</keyword>
<dbReference type="InterPro" id="IPR046960">
    <property type="entry name" value="PPR_At4g14850-like_plant"/>
</dbReference>
<dbReference type="InterPro" id="IPR011990">
    <property type="entry name" value="TPR-like_helical_dom_sf"/>
</dbReference>
<feature type="repeat" description="PPR" evidence="2">
    <location>
        <begin position="146"/>
        <end position="180"/>
    </location>
</feature>
<accession>A0A6A6MPM9</accession>
<dbReference type="FunFam" id="1.25.40.10:FF:000382">
    <property type="entry name" value="Pentatricopeptide repeat-containing protein"/>
    <property type="match status" value="1"/>
</dbReference>
<dbReference type="Gene3D" id="1.25.40.10">
    <property type="entry name" value="Tetratricopeptide repeat domain"/>
    <property type="match status" value="4"/>
</dbReference>
<dbReference type="PROSITE" id="PS51375">
    <property type="entry name" value="PPR"/>
    <property type="match status" value="2"/>
</dbReference>
<dbReference type="GO" id="GO:0009451">
    <property type="term" value="P:RNA modification"/>
    <property type="evidence" value="ECO:0007669"/>
    <property type="project" value="InterPro"/>
</dbReference>
<dbReference type="Pfam" id="PF01535">
    <property type="entry name" value="PPR"/>
    <property type="match status" value="3"/>
</dbReference>
<evidence type="ECO:0000313" key="4">
    <source>
        <dbReference type="Proteomes" id="UP000467840"/>
    </source>
</evidence>
<organism evidence="3 4">
    <name type="scientific">Hevea brasiliensis</name>
    <name type="common">Para rubber tree</name>
    <name type="synonym">Siphonia brasiliensis</name>
    <dbReference type="NCBI Taxonomy" id="3981"/>
    <lineage>
        <taxon>Eukaryota</taxon>
        <taxon>Viridiplantae</taxon>
        <taxon>Streptophyta</taxon>
        <taxon>Embryophyta</taxon>
        <taxon>Tracheophyta</taxon>
        <taxon>Spermatophyta</taxon>
        <taxon>Magnoliopsida</taxon>
        <taxon>eudicotyledons</taxon>
        <taxon>Gunneridae</taxon>
        <taxon>Pentapetalae</taxon>
        <taxon>rosids</taxon>
        <taxon>fabids</taxon>
        <taxon>Malpighiales</taxon>
        <taxon>Euphorbiaceae</taxon>
        <taxon>Crotonoideae</taxon>
        <taxon>Micrandreae</taxon>
        <taxon>Hevea</taxon>
    </lineage>
</organism>
<comment type="caution">
    <text evidence="3">The sequence shown here is derived from an EMBL/GenBank/DDBJ whole genome shotgun (WGS) entry which is preliminary data.</text>
</comment>
<dbReference type="GO" id="GO:0003723">
    <property type="term" value="F:RNA binding"/>
    <property type="evidence" value="ECO:0007669"/>
    <property type="project" value="InterPro"/>
</dbReference>
<evidence type="ECO:0008006" key="5">
    <source>
        <dbReference type="Google" id="ProtNLM"/>
    </source>
</evidence>
<feature type="repeat" description="PPR" evidence="2">
    <location>
        <begin position="343"/>
        <end position="379"/>
    </location>
</feature>
<dbReference type="EMBL" id="JAAGAX010000005">
    <property type="protein sequence ID" value="KAF2314505.1"/>
    <property type="molecule type" value="Genomic_DNA"/>
</dbReference>
<dbReference type="PANTHER" id="PTHR24015:SF548">
    <property type="entry name" value="OS08G0340900 PROTEIN"/>
    <property type="match status" value="1"/>
</dbReference>
<dbReference type="Proteomes" id="UP000467840">
    <property type="component" value="Chromosome 15"/>
</dbReference>
<gene>
    <name evidence="3" type="ORF">GH714_027119</name>
</gene>
<reference evidence="3 4" key="1">
    <citation type="journal article" date="2020" name="Mol. Plant">
        <title>The Chromosome-Based Rubber Tree Genome Provides New Insights into Spurge Genome Evolution and Rubber Biosynthesis.</title>
        <authorList>
            <person name="Liu J."/>
            <person name="Shi C."/>
            <person name="Shi C.C."/>
            <person name="Li W."/>
            <person name="Zhang Q.J."/>
            <person name="Zhang Y."/>
            <person name="Li K."/>
            <person name="Lu H.F."/>
            <person name="Shi C."/>
            <person name="Zhu S.T."/>
            <person name="Xiao Z.Y."/>
            <person name="Nan H."/>
            <person name="Yue Y."/>
            <person name="Zhu X.G."/>
            <person name="Wu Y."/>
            <person name="Hong X.N."/>
            <person name="Fan G.Y."/>
            <person name="Tong Y."/>
            <person name="Zhang D."/>
            <person name="Mao C.L."/>
            <person name="Liu Y.L."/>
            <person name="Hao S.J."/>
            <person name="Liu W.Q."/>
            <person name="Lv M.Q."/>
            <person name="Zhang H.B."/>
            <person name="Liu Y."/>
            <person name="Hu-Tang G.R."/>
            <person name="Wang J.P."/>
            <person name="Wang J.H."/>
            <person name="Sun Y.H."/>
            <person name="Ni S.B."/>
            <person name="Chen W.B."/>
            <person name="Zhang X.C."/>
            <person name="Jiao Y.N."/>
            <person name="Eichler E.E."/>
            <person name="Li G.H."/>
            <person name="Liu X."/>
            <person name="Gao L.Z."/>
        </authorList>
    </citation>
    <scope>NUCLEOTIDE SEQUENCE [LARGE SCALE GENOMIC DNA]</scope>
    <source>
        <strain evidence="4">cv. GT1</strain>
        <tissue evidence="3">Leaf</tissue>
    </source>
</reference>
<name>A0A6A6MPM9_HEVBR</name>
<keyword evidence="4" id="KW-1185">Reference proteome</keyword>
<sequence length="597" mass="67324">MFASHRFILHLNFPAIIHINGHLKALTDRSYAHINHLFDAFPHRELYSLNCQLASFSRNGNFLATWDLFCHMHCSCPKFDAYTVTPILSACSALPGPERGRQVHALMIKTGTDIGTVTKTALIDMYSKYGYLGDSVKAFQEVKFKDVVTWNSLLSSFVKHGLAKEALGVFSKMRREGVQFSEFTLCSVLKACAFIEAFQQGKQVHALVVVMGRDLVVLGTALIDFYSSIAHIGEAMKVFSSLSWTKDDIMCNSFITRCIQNRRYKEAFSIMSIRKPNVVAFTSALTACSENFDLWIGIQIHCVATRFGFTSDTQLCNKLIDMYAKCGKLLNARSLFDGMFHKDVVSWTSMIDAYACGHSGLVEEGRELFNMVEEIWFTPWCGTLFLLHRYLRPGWRVEDAWCLFRDMEKNGSRPTTAVWAALLNACRLNLDVSRDSLRSQMRDSRLIKEVGSSWVTVPLMPRKPFAAMGMSNDWEQAQTVYKDDHVRGTRIMETIWRKPPAAGKWKCITDGTVFEEEGFTEAEAMGLREALCWLQQSSFTNAIVDIDSQVVFHAIHSCGEDCTEFGNIISDCRPICVYIFVVGYKAAHLLAKGASSS</sequence>
<dbReference type="InterPro" id="IPR002885">
    <property type="entry name" value="PPR_rpt"/>
</dbReference>
<dbReference type="PANTHER" id="PTHR24015">
    <property type="entry name" value="OS07G0578800 PROTEIN-RELATED"/>
    <property type="match status" value="1"/>
</dbReference>
<proteinExistence type="predicted"/>
<evidence type="ECO:0000313" key="3">
    <source>
        <dbReference type="EMBL" id="KAF2314505.1"/>
    </source>
</evidence>